<comment type="caution">
    <text evidence="6">The sequence shown here is derived from an EMBL/GenBank/DDBJ whole genome shotgun (WGS) entry which is preliminary data.</text>
</comment>
<dbReference type="InterPro" id="IPR046348">
    <property type="entry name" value="SIS_dom_sf"/>
</dbReference>
<dbReference type="OrthoDB" id="3684496at2"/>
<dbReference type="Pfam" id="PF01380">
    <property type="entry name" value="SIS"/>
    <property type="match status" value="1"/>
</dbReference>
<dbReference type="STRING" id="1620.IV67_GL001636"/>
<dbReference type="EMBL" id="JQCD01000021">
    <property type="protein sequence ID" value="KRN77281.1"/>
    <property type="molecule type" value="Genomic_DNA"/>
</dbReference>
<dbReference type="Pfam" id="PF01418">
    <property type="entry name" value="HTH_6"/>
    <property type="match status" value="1"/>
</dbReference>
<gene>
    <name evidence="6" type="ORF">IV67_GL001636</name>
</gene>
<dbReference type="GO" id="GO:0003700">
    <property type="term" value="F:DNA-binding transcription factor activity"/>
    <property type="evidence" value="ECO:0007669"/>
    <property type="project" value="InterPro"/>
</dbReference>
<dbReference type="InterPro" id="IPR035472">
    <property type="entry name" value="RpiR-like_SIS"/>
</dbReference>
<keyword evidence="1" id="KW-0805">Transcription regulation</keyword>
<dbReference type="Gene3D" id="3.40.50.10490">
    <property type="entry name" value="Glucose-6-phosphate isomerase like protein, domain 1"/>
    <property type="match status" value="1"/>
</dbReference>
<dbReference type="PROSITE" id="PS51464">
    <property type="entry name" value="SIS"/>
    <property type="match status" value="1"/>
</dbReference>
<evidence type="ECO:0000259" key="5">
    <source>
        <dbReference type="PROSITE" id="PS51464"/>
    </source>
</evidence>
<keyword evidence="3" id="KW-0804">Transcription</keyword>
<evidence type="ECO:0000256" key="2">
    <source>
        <dbReference type="ARBA" id="ARBA00023125"/>
    </source>
</evidence>
<sequence length="280" mass="30495">MQQSGFTRIKSLHDQLSGSDKKIADYILDNPTTVQGLTIKGLANSVDVSTATISRFVKRIGFSSFREFSLSLTTVMQPDNAFFGEIANDDDTNAIVSKVFSGGENALSSTFNLIPTESWDTAGSWIINCRKLGFFGIGGSATVAFNGYHKFLRTPIDAEQHPDYDVQLMQAVRMTDQDVALVVSHSGRNLDTLKITRQLKANNVKVIAITAYVNSSLAKMADLVLPSTAEEINIRSESMSSLLAQLAIMDSLFTLVGVNLGSETLKIVDDIRGAIDNTRE</sequence>
<keyword evidence="2" id="KW-0238">DNA-binding</keyword>
<dbReference type="InterPro" id="IPR047640">
    <property type="entry name" value="RpiR-like"/>
</dbReference>
<dbReference type="GO" id="GO:0097367">
    <property type="term" value="F:carbohydrate derivative binding"/>
    <property type="evidence" value="ECO:0007669"/>
    <property type="project" value="InterPro"/>
</dbReference>
<proteinExistence type="predicted"/>
<dbReference type="GO" id="GO:0003677">
    <property type="term" value="F:DNA binding"/>
    <property type="evidence" value="ECO:0007669"/>
    <property type="project" value="UniProtKB-KW"/>
</dbReference>
<evidence type="ECO:0000313" key="7">
    <source>
        <dbReference type="Proteomes" id="UP000051673"/>
    </source>
</evidence>
<accession>A0A0R2JJ73</accession>
<dbReference type="InterPro" id="IPR001347">
    <property type="entry name" value="SIS_dom"/>
</dbReference>
<dbReference type="RefSeq" id="WP_057786758.1">
    <property type="nucleotide sequence ID" value="NZ_JQCD01000021.1"/>
</dbReference>
<evidence type="ECO:0000256" key="1">
    <source>
        <dbReference type="ARBA" id="ARBA00023015"/>
    </source>
</evidence>
<reference evidence="6 7" key="1">
    <citation type="journal article" date="2015" name="Genome Announc.">
        <title>Expanding the biotechnology potential of lactobacilli through comparative genomics of 213 strains and associated genera.</title>
        <authorList>
            <person name="Sun Z."/>
            <person name="Harris H.M."/>
            <person name="McCann A."/>
            <person name="Guo C."/>
            <person name="Argimon S."/>
            <person name="Zhang W."/>
            <person name="Yang X."/>
            <person name="Jeffery I.B."/>
            <person name="Cooney J.C."/>
            <person name="Kagawa T.F."/>
            <person name="Liu W."/>
            <person name="Song Y."/>
            <person name="Salvetti E."/>
            <person name="Wrobel A."/>
            <person name="Rasinkangas P."/>
            <person name="Parkhill J."/>
            <person name="Rea M.C."/>
            <person name="O'Sullivan O."/>
            <person name="Ritari J."/>
            <person name="Douillard F.P."/>
            <person name="Paul Ross R."/>
            <person name="Yang R."/>
            <person name="Briner A.E."/>
            <person name="Felis G.E."/>
            <person name="de Vos W.M."/>
            <person name="Barrangou R."/>
            <person name="Klaenhammer T.R."/>
            <person name="Caufield P.W."/>
            <person name="Cui Y."/>
            <person name="Zhang H."/>
            <person name="O'Toole P.W."/>
        </authorList>
    </citation>
    <scope>NUCLEOTIDE SEQUENCE [LARGE SCALE GENOMIC DNA]</scope>
    <source>
        <strain evidence="6 7">DSM 20014</strain>
    </source>
</reference>
<evidence type="ECO:0000256" key="3">
    <source>
        <dbReference type="ARBA" id="ARBA00023163"/>
    </source>
</evidence>
<dbReference type="InterPro" id="IPR009057">
    <property type="entry name" value="Homeodomain-like_sf"/>
</dbReference>
<dbReference type="InterPro" id="IPR000281">
    <property type="entry name" value="HTH_RpiR"/>
</dbReference>
<dbReference type="Gene3D" id="1.10.10.10">
    <property type="entry name" value="Winged helix-like DNA-binding domain superfamily/Winged helix DNA-binding domain"/>
    <property type="match status" value="1"/>
</dbReference>
<dbReference type="AlphaFoldDB" id="A0A0R2JJ73"/>
<dbReference type="PANTHER" id="PTHR30514">
    <property type="entry name" value="GLUCOKINASE"/>
    <property type="match status" value="1"/>
</dbReference>
<dbReference type="Proteomes" id="UP000051673">
    <property type="component" value="Unassembled WGS sequence"/>
</dbReference>
<keyword evidence="7" id="KW-1185">Reference proteome</keyword>
<dbReference type="PANTHER" id="PTHR30514:SF1">
    <property type="entry name" value="HTH-TYPE TRANSCRIPTIONAL REGULATOR HEXR-RELATED"/>
    <property type="match status" value="1"/>
</dbReference>
<evidence type="ECO:0000313" key="6">
    <source>
        <dbReference type="EMBL" id="KRN77281.1"/>
    </source>
</evidence>
<feature type="domain" description="HTH rpiR-type" evidence="4">
    <location>
        <begin position="3"/>
        <end position="79"/>
    </location>
</feature>
<dbReference type="PROSITE" id="PS51071">
    <property type="entry name" value="HTH_RPIR"/>
    <property type="match status" value="1"/>
</dbReference>
<evidence type="ECO:0000259" key="4">
    <source>
        <dbReference type="PROSITE" id="PS51071"/>
    </source>
</evidence>
<organism evidence="6 7">
    <name type="scientific">Weissella minor</name>
    <dbReference type="NCBI Taxonomy" id="1620"/>
    <lineage>
        <taxon>Bacteria</taxon>
        <taxon>Bacillati</taxon>
        <taxon>Bacillota</taxon>
        <taxon>Bacilli</taxon>
        <taxon>Lactobacillales</taxon>
        <taxon>Lactobacillaceae</taxon>
        <taxon>Weissella</taxon>
    </lineage>
</organism>
<dbReference type="SUPFAM" id="SSF53697">
    <property type="entry name" value="SIS domain"/>
    <property type="match status" value="1"/>
</dbReference>
<dbReference type="InterPro" id="IPR036388">
    <property type="entry name" value="WH-like_DNA-bd_sf"/>
</dbReference>
<dbReference type="GO" id="GO:1901135">
    <property type="term" value="P:carbohydrate derivative metabolic process"/>
    <property type="evidence" value="ECO:0007669"/>
    <property type="project" value="InterPro"/>
</dbReference>
<dbReference type="PATRIC" id="fig|1620.3.peg.1673"/>
<name>A0A0R2JJ73_9LACO</name>
<feature type="domain" description="SIS" evidence="5">
    <location>
        <begin position="122"/>
        <end position="262"/>
    </location>
</feature>
<dbReference type="SUPFAM" id="SSF46689">
    <property type="entry name" value="Homeodomain-like"/>
    <property type="match status" value="1"/>
</dbReference>
<dbReference type="CDD" id="cd05013">
    <property type="entry name" value="SIS_RpiR"/>
    <property type="match status" value="1"/>
</dbReference>
<protein>
    <submittedName>
        <fullName evidence="6">Transcriptional regulator</fullName>
    </submittedName>
</protein>